<dbReference type="RefSeq" id="XP_036671957.3">
    <property type="nucleotide sequence ID" value="XM_036816062.3"/>
</dbReference>
<dbReference type="GO" id="GO:0016301">
    <property type="term" value="F:kinase activity"/>
    <property type="evidence" value="ECO:0007669"/>
    <property type="project" value="UniProtKB-KW"/>
</dbReference>
<accession>A0AB40A5J7</accession>
<keyword evidence="3" id="KW-0808">Transferase</keyword>
<feature type="compositionally biased region" description="Acidic residues" evidence="1">
    <location>
        <begin position="296"/>
        <end position="308"/>
    </location>
</feature>
<feature type="region of interest" description="Disordered" evidence="1">
    <location>
        <begin position="241"/>
        <end position="350"/>
    </location>
</feature>
<feature type="compositionally biased region" description="Polar residues" evidence="1">
    <location>
        <begin position="341"/>
        <end position="350"/>
    </location>
</feature>
<feature type="compositionally biased region" description="Low complexity" evidence="1">
    <location>
        <begin position="271"/>
        <end position="280"/>
    </location>
</feature>
<evidence type="ECO:0000313" key="2">
    <source>
        <dbReference type="Proteomes" id="UP001652628"/>
    </source>
</evidence>
<feature type="compositionally biased region" description="Basic and acidic residues" evidence="1">
    <location>
        <begin position="241"/>
        <end position="250"/>
    </location>
</feature>
<proteinExistence type="predicted"/>
<dbReference type="AlphaFoldDB" id="A0AB40A5J7"/>
<feature type="compositionally biased region" description="Basic and acidic residues" evidence="1">
    <location>
        <begin position="92"/>
        <end position="103"/>
    </location>
</feature>
<organism evidence="2 3">
    <name type="scientific">Drosophila suzukii</name>
    <name type="common">Spotted-wing drosophila fruit fly</name>
    <dbReference type="NCBI Taxonomy" id="28584"/>
    <lineage>
        <taxon>Eukaryota</taxon>
        <taxon>Metazoa</taxon>
        <taxon>Ecdysozoa</taxon>
        <taxon>Arthropoda</taxon>
        <taxon>Hexapoda</taxon>
        <taxon>Insecta</taxon>
        <taxon>Pterygota</taxon>
        <taxon>Neoptera</taxon>
        <taxon>Endopterygota</taxon>
        <taxon>Diptera</taxon>
        <taxon>Brachycera</taxon>
        <taxon>Muscomorpha</taxon>
        <taxon>Ephydroidea</taxon>
        <taxon>Drosophilidae</taxon>
        <taxon>Drosophila</taxon>
        <taxon>Sophophora</taxon>
    </lineage>
</organism>
<dbReference type="Proteomes" id="UP001652628">
    <property type="component" value="Chromosome 3"/>
</dbReference>
<name>A0AB40A5J7_DROSZ</name>
<keyword evidence="2" id="KW-1185">Reference proteome</keyword>
<feature type="region of interest" description="Disordered" evidence="1">
    <location>
        <begin position="87"/>
        <end position="187"/>
    </location>
</feature>
<feature type="compositionally biased region" description="Basic and acidic residues" evidence="1">
    <location>
        <begin position="309"/>
        <end position="319"/>
    </location>
</feature>
<feature type="compositionally biased region" description="Basic and acidic residues" evidence="1">
    <location>
        <begin position="327"/>
        <end position="336"/>
    </location>
</feature>
<sequence>MEMDSELTNQAIAELMREIEGQNTSVSIHKQSERKVNPLGKPNKRFLKTTINTVIQHNKRTNERTQANCRQKLQDLDDVYERRKSNYFYNRDAGRNRSVDRSRSRSSSRSRSRSRPRSRPKKAKKRRSRRRSRSSRSSSRSRSRSHRRKKHKKKVKKHKKSKRNRPRSHSSSWDREMPPSDSTPIAQPSEIFFNHSKNMALAVEMAYSHLLNGNGQHIAKDSEERPSSPLCDIDIVRELMSDEEPDKSGEPDALSISSGDEVENVLTIKVSSNSESSSSDTDSDSKHSAGSCITLEESESDNNSDIEIIECHEEAKRSTEPAPQPEPESKNEKQQADESADLTTVDLTED</sequence>
<dbReference type="GeneID" id="118877400"/>
<reference evidence="3" key="1">
    <citation type="submission" date="2025-08" db="UniProtKB">
        <authorList>
            <consortium name="RefSeq"/>
        </authorList>
    </citation>
    <scope>IDENTIFICATION</scope>
</reference>
<protein>
    <submittedName>
        <fullName evidence="3">Serine/threonine-protein kinase fray2 isoform X1</fullName>
    </submittedName>
</protein>
<evidence type="ECO:0000256" key="1">
    <source>
        <dbReference type="SAM" id="MobiDB-lite"/>
    </source>
</evidence>
<gene>
    <name evidence="3" type="primary">LOC118877400</name>
</gene>
<evidence type="ECO:0000313" key="3">
    <source>
        <dbReference type="RefSeq" id="XP_036671957.3"/>
    </source>
</evidence>
<feature type="compositionally biased region" description="Basic residues" evidence="1">
    <location>
        <begin position="104"/>
        <end position="168"/>
    </location>
</feature>
<keyword evidence="3" id="KW-0418">Kinase</keyword>
<feature type="region of interest" description="Disordered" evidence="1">
    <location>
        <begin position="20"/>
        <end position="43"/>
    </location>
</feature>